<reference evidence="2" key="1">
    <citation type="submission" date="2018-11" db="EMBL/GenBank/DDBJ databases">
        <authorList>
            <consortium name="Pathogen Informatics"/>
        </authorList>
    </citation>
    <scope>NUCLEOTIDE SEQUENCE</scope>
</reference>
<proteinExistence type="predicted"/>
<evidence type="ECO:0000313" key="3">
    <source>
        <dbReference type="Proteomes" id="UP000784294"/>
    </source>
</evidence>
<evidence type="ECO:0000256" key="1">
    <source>
        <dbReference type="SAM" id="MobiDB-lite"/>
    </source>
</evidence>
<sequence length="192" mass="21931">MFGFIDPRTVRKLKLLKKSSKLRAFFDEIFDPELGSWLLDEIQLNKQIVEHEGQLRFWEPSPSDQVSNITSHDPRGCPTYVENYVEIFKKEPLKPGLLDVHLPHPNVLDFVTGKLQNSVGLTIKDRNMSQSEEPDPEEMARYGLSHDPTINDMDESDDDAGGMSSQVATQKSAIKQERSAKSFKGFFDKFKK</sequence>
<accession>A0A3S5AZM9</accession>
<gene>
    <name evidence="2" type="ORF">PXEA_LOCUS29705</name>
</gene>
<feature type="compositionally biased region" description="Polar residues" evidence="1">
    <location>
        <begin position="163"/>
        <end position="173"/>
    </location>
</feature>
<comment type="caution">
    <text evidence="2">The sequence shown here is derived from an EMBL/GenBank/DDBJ whole genome shotgun (WGS) entry which is preliminary data.</text>
</comment>
<dbReference type="Proteomes" id="UP000784294">
    <property type="component" value="Unassembled WGS sequence"/>
</dbReference>
<dbReference type="EMBL" id="CAAALY010251804">
    <property type="protein sequence ID" value="VEL36265.1"/>
    <property type="molecule type" value="Genomic_DNA"/>
</dbReference>
<keyword evidence="3" id="KW-1185">Reference proteome</keyword>
<organism evidence="2 3">
    <name type="scientific">Protopolystoma xenopodis</name>
    <dbReference type="NCBI Taxonomy" id="117903"/>
    <lineage>
        <taxon>Eukaryota</taxon>
        <taxon>Metazoa</taxon>
        <taxon>Spiralia</taxon>
        <taxon>Lophotrochozoa</taxon>
        <taxon>Platyhelminthes</taxon>
        <taxon>Monogenea</taxon>
        <taxon>Polyopisthocotylea</taxon>
        <taxon>Polystomatidea</taxon>
        <taxon>Polystomatidae</taxon>
        <taxon>Protopolystoma</taxon>
    </lineage>
</organism>
<name>A0A3S5AZM9_9PLAT</name>
<dbReference type="OrthoDB" id="75724at2759"/>
<evidence type="ECO:0000313" key="2">
    <source>
        <dbReference type="EMBL" id="VEL36265.1"/>
    </source>
</evidence>
<dbReference type="AlphaFoldDB" id="A0A3S5AZM9"/>
<feature type="region of interest" description="Disordered" evidence="1">
    <location>
        <begin position="127"/>
        <end position="178"/>
    </location>
</feature>
<protein>
    <submittedName>
        <fullName evidence="2">Uncharacterized protein</fullName>
    </submittedName>
</protein>